<name>A0ACC1N2D8_9HYPO</name>
<reference evidence="1" key="1">
    <citation type="submission" date="2022-08" db="EMBL/GenBank/DDBJ databases">
        <title>Genome Sequence of Lecanicillium fungicola.</title>
        <authorList>
            <person name="Buettner E."/>
        </authorList>
    </citation>
    <scope>NUCLEOTIDE SEQUENCE</scope>
    <source>
        <strain evidence="1">Babe33</strain>
    </source>
</reference>
<accession>A0ACC1N2D8</accession>
<sequence>MSSRPNQPHHLFDKNINKALPSPPIDKGNYTTGHRTGGNLPKSGASTTVTSDVVGIVTSGTNKFHVAQHPSKHIIITVANGHVTLHAPHSRILDLYNPVDAGVNIPQCDELDNHSIFVDLKPHVSGPPHTPLLTATTVPVEQHANSIPKQLREKLNKSNLSVSKAVGGDVLDFQYFIRFETGYILAGQVNSAPQFWIVLGHVPSFGRATTLAGSKSNGKQRAATRVVKTSSTTGKSDRASNKGRGIKRRGNEDNNGSSGKNNPDEKEGSSERNDITTKLYACPFYKFDPLTHYRCGRKYDLRRPADVRQHILRCHTLGPMYCANCWRSWDQSQSGEFVEHTVAMSCDRVPQPEHLNRVEQSDLEAMDLGGPNGREKWYLIWDTLFSDHERPDSPYQDPTAKEILTIVRFLGVPATVIQPLTWSLNQPRAPRYRRQQDAQRAIQQAIQRQAETRPATGSAAPAQIPPIYPPPDMGLNSEFILNDAHLDETRAASANDIFQDGWYSTFDQLPEFHPPPG</sequence>
<dbReference type="Proteomes" id="UP001143910">
    <property type="component" value="Unassembled WGS sequence"/>
</dbReference>
<protein>
    <submittedName>
        <fullName evidence="1">Uncharacterized protein</fullName>
    </submittedName>
</protein>
<organism evidence="1 2">
    <name type="scientific">Zarea fungicola</name>
    <dbReference type="NCBI Taxonomy" id="93591"/>
    <lineage>
        <taxon>Eukaryota</taxon>
        <taxon>Fungi</taxon>
        <taxon>Dikarya</taxon>
        <taxon>Ascomycota</taxon>
        <taxon>Pezizomycotina</taxon>
        <taxon>Sordariomycetes</taxon>
        <taxon>Hypocreomycetidae</taxon>
        <taxon>Hypocreales</taxon>
        <taxon>Cordycipitaceae</taxon>
        <taxon>Zarea</taxon>
    </lineage>
</organism>
<evidence type="ECO:0000313" key="1">
    <source>
        <dbReference type="EMBL" id="KAJ2973168.1"/>
    </source>
</evidence>
<comment type="caution">
    <text evidence="1">The sequence shown here is derived from an EMBL/GenBank/DDBJ whole genome shotgun (WGS) entry which is preliminary data.</text>
</comment>
<gene>
    <name evidence="1" type="ORF">NQ176_g6761</name>
</gene>
<dbReference type="EMBL" id="JANJQO010001015">
    <property type="protein sequence ID" value="KAJ2973168.1"/>
    <property type="molecule type" value="Genomic_DNA"/>
</dbReference>
<keyword evidence="2" id="KW-1185">Reference proteome</keyword>
<proteinExistence type="predicted"/>
<evidence type="ECO:0000313" key="2">
    <source>
        <dbReference type="Proteomes" id="UP001143910"/>
    </source>
</evidence>